<dbReference type="EMBL" id="CP010835">
    <property type="protein sequence ID" value="AMM53544.1"/>
    <property type="molecule type" value="Genomic_DNA"/>
</dbReference>
<dbReference type="AlphaFoldDB" id="A0A127B8C9"/>
<keyword evidence="1" id="KW-1133">Transmembrane helix</keyword>
<evidence type="ECO:0000313" key="3">
    <source>
        <dbReference type="Proteomes" id="UP000070587"/>
    </source>
</evidence>
<reference evidence="3" key="1">
    <citation type="submission" date="2015-02" db="EMBL/GenBank/DDBJ databases">
        <title>Pyrococcus kukulkanii sp. nov., a novel hyperthermophilic archaeon isolated from a deep-sea hydrothermal vent at the Guaymas Basin.</title>
        <authorList>
            <person name="Oger P.M."/>
            <person name="Callac N."/>
            <person name="Jebbar M."/>
            <person name="Godfroy A."/>
        </authorList>
    </citation>
    <scope>NUCLEOTIDE SEQUENCE [LARGE SCALE GENOMIC DNA]</scope>
    <source>
        <strain evidence="3">NCB100</strain>
    </source>
</reference>
<organism evidence="2 3">
    <name type="scientific">Pyrococcus kukulkanii</name>
    <dbReference type="NCBI Taxonomy" id="1609559"/>
    <lineage>
        <taxon>Archaea</taxon>
        <taxon>Methanobacteriati</taxon>
        <taxon>Methanobacteriota</taxon>
        <taxon>Thermococci</taxon>
        <taxon>Thermococcales</taxon>
        <taxon>Thermococcaceae</taxon>
        <taxon>Pyrococcus</taxon>
    </lineage>
</organism>
<proteinExistence type="predicted"/>
<reference evidence="2 3" key="2">
    <citation type="journal article" date="2016" name="Int. J. Syst. Evol. Microbiol.">
        <title>Pyrococcus kukulkanii sp. nov., a hyperthermophilic, piezophilic archaeon isolated from a deep-sea hydrothermal vent.</title>
        <authorList>
            <person name="Callac N."/>
            <person name="Oger P."/>
            <person name="Lesongeur F."/>
            <person name="Rattray J.E."/>
            <person name="Vannier P."/>
            <person name="Michoud G."/>
            <person name="Beauverger M."/>
            <person name="Gayet N."/>
            <person name="Rouxel O."/>
            <person name="Jebbar M."/>
            <person name="Godfroy A."/>
        </authorList>
    </citation>
    <scope>NUCLEOTIDE SEQUENCE [LARGE SCALE GENOMIC DNA]</scope>
    <source>
        <strain evidence="2 3">NCB100</strain>
    </source>
</reference>
<feature type="transmembrane region" description="Helical" evidence="1">
    <location>
        <begin position="54"/>
        <end position="73"/>
    </location>
</feature>
<dbReference type="STRING" id="1609559.TQ32_02895"/>
<keyword evidence="1" id="KW-0472">Membrane</keyword>
<accession>A0A127B8C9</accession>
<protein>
    <submittedName>
        <fullName evidence="2">Uncharacterized protein</fullName>
    </submittedName>
</protein>
<evidence type="ECO:0000313" key="2">
    <source>
        <dbReference type="EMBL" id="AMM53544.1"/>
    </source>
</evidence>
<evidence type="ECO:0000256" key="1">
    <source>
        <dbReference type="SAM" id="Phobius"/>
    </source>
</evidence>
<sequence length="203" mass="23554">MLLYYYSVLILTLSYSLIRIAIGHFAITMIFYIVMFSIPLIIIAYRDNQKITKVLFSVLIVWLILNFSTIYIGQESNIVHNYNYDYVVISSLWGNSNIPPCGDKIVFPDQLTFTWWFIGYAKVNNADQLGYLWSWGDILGLYAGKNIKSNVYLPLNYEANYIFANTAGWDILKPLKEYRNKIETNPSIKQKIYTNGMLVIVHT</sequence>
<dbReference type="PATRIC" id="fig|1609559.3.peg.601"/>
<keyword evidence="1" id="KW-0812">Transmembrane</keyword>
<feature type="transmembrane region" description="Helical" evidence="1">
    <location>
        <begin position="20"/>
        <end position="42"/>
    </location>
</feature>
<name>A0A127B8C9_9EURY</name>
<dbReference type="Proteomes" id="UP000070587">
    <property type="component" value="Chromosome"/>
</dbReference>
<gene>
    <name evidence="2" type="ORF">TQ32_02895</name>
</gene>
<dbReference type="KEGG" id="pyc:TQ32_02895"/>